<feature type="domain" description="Glycosyltransferase subfamily 4-like N-terminal" evidence="3">
    <location>
        <begin position="63"/>
        <end position="175"/>
    </location>
</feature>
<evidence type="ECO:0000256" key="1">
    <source>
        <dbReference type="ARBA" id="ARBA00022676"/>
    </source>
</evidence>
<evidence type="ECO:0000256" key="2">
    <source>
        <dbReference type="ARBA" id="ARBA00022679"/>
    </source>
</evidence>
<name>A0ABP9GHG9_9ACTN</name>
<protein>
    <submittedName>
        <fullName evidence="4">Glycosyltransferase family 4 protein</fullName>
    </submittedName>
</protein>
<dbReference type="RefSeq" id="WP_345555999.1">
    <property type="nucleotide sequence ID" value="NZ_BAABIK010000006.1"/>
</dbReference>
<dbReference type="Gene3D" id="3.40.50.2000">
    <property type="entry name" value="Glycogen Phosphorylase B"/>
    <property type="match status" value="2"/>
</dbReference>
<reference evidence="5" key="1">
    <citation type="journal article" date="2019" name="Int. J. Syst. Evol. Microbiol.">
        <title>The Global Catalogue of Microorganisms (GCM) 10K type strain sequencing project: providing services to taxonomists for standard genome sequencing and annotation.</title>
        <authorList>
            <consortium name="The Broad Institute Genomics Platform"/>
            <consortium name="The Broad Institute Genome Sequencing Center for Infectious Disease"/>
            <person name="Wu L."/>
            <person name="Ma J."/>
        </authorList>
    </citation>
    <scope>NUCLEOTIDE SEQUENCE [LARGE SCALE GENOMIC DNA]</scope>
    <source>
        <strain evidence="5">JCM 18123</strain>
    </source>
</reference>
<sequence length="373" mass="38320">MNGAAPGGPGARSPAAVHAVLPGGIDDTASPSGGNVYDRRLCRALGDAGRPVVETAVPGTWPRPDAAARARLADALAALPDGSLVLADGLVCCGVPETVAEHAHRLRLTALVHLPLAAETGLSSRLAADLDARERATLKACAAVVATSAWAARWLADHHGLDSARTHAVEPGTDPAPLAHGTDGATRLLCVASLTPRKGHDVLTEALAAVADLDWTCEWAGPADRAPEYAAELRRSLGRRGIADRVRLSGPLGGADLERAYAAADLAVLPSRWETYGMAVTEALARGVPVLTTDGGALAHTLGILPDGTAPGMVVPAGDAPALAGALRDWLGSASLRERLRGAAQRRRSALEPWTAAAARMEAVLHRVEGGPR</sequence>
<accession>A0ABP9GHG9</accession>
<dbReference type="PANTHER" id="PTHR12526">
    <property type="entry name" value="GLYCOSYLTRANSFERASE"/>
    <property type="match status" value="1"/>
</dbReference>
<comment type="caution">
    <text evidence="4">The sequence shown here is derived from an EMBL/GenBank/DDBJ whole genome shotgun (WGS) entry which is preliminary data.</text>
</comment>
<dbReference type="InterPro" id="IPR028098">
    <property type="entry name" value="Glyco_trans_4-like_N"/>
</dbReference>
<evidence type="ECO:0000313" key="5">
    <source>
        <dbReference type="Proteomes" id="UP001499993"/>
    </source>
</evidence>
<dbReference type="CDD" id="cd03801">
    <property type="entry name" value="GT4_PimA-like"/>
    <property type="match status" value="1"/>
</dbReference>
<evidence type="ECO:0000259" key="3">
    <source>
        <dbReference type="Pfam" id="PF13439"/>
    </source>
</evidence>
<keyword evidence="5" id="KW-1185">Reference proteome</keyword>
<evidence type="ECO:0000313" key="4">
    <source>
        <dbReference type="EMBL" id="GAA4935475.1"/>
    </source>
</evidence>
<gene>
    <name evidence="4" type="ORF">GCM10023224_15270</name>
</gene>
<keyword evidence="2" id="KW-0808">Transferase</keyword>
<keyword evidence="1" id="KW-0328">Glycosyltransferase</keyword>
<dbReference type="EMBL" id="BAABIK010000006">
    <property type="protein sequence ID" value="GAA4935475.1"/>
    <property type="molecule type" value="Genomic_DNA"/>
</dbReference>
<proteinExistence type="predicted"/>
<organism evidence="4 5">
    <name type="scientific">Streptomonospora halophila</name>
    <dbReference type="NCBI Taxonomy" id="427369"/>
    <lineage>
        <taxon>Bacteria</taxon>
        <taxon>Bacillati</taxon>
        <taxon>Actinomycetota</taxon>
        <taxon>Actinomycetes</taxon>
        <taxon>Streptosporangiales</taxon>
        <taxon>Nocardiopsidaceae</taxon>
        <taxon>Streptomonospora</taxon>
    </lineage>
</organism>
<dbReference type="Pfam" id="PF13439">
    <property type="entry name" value="Glyco_transf_4"/>
    <property type="match status" value="1"/>
</dbReference>
<dbReference type="PANTHER" id="PTHR12526:SF510">
    <property type="entry name" value="D-INOSITOL 3-PHOSPHATE GLYCOSYLTRANSFERASE"/>
    <property type="match status" value="1"/>
</dbReference>
<dbReference type="Proteomes" id="UP001499993">
    <property type="component" value="Unassembled WGS sequence"/>
</dbReference>
<dbReference type="Pfam" id="PF13692">
    <property type="entry name" value="Glyco_trans_1_4"/>
    <property type="match status" value="1"/>
</dbReference>
<dbReference type="SUPFAM" id="SSF53756">
    <property type="entry name" value="UDP-Glycosyltransferase/glycogen phosphorylase"/>
    <property type="match status" value="1"/>
</dbReference>